<comment type="caution">
    <text evidence="1">The sequence shown here is derived from an EMBL/GenBank/DDBJ whole genome shotgun (WGS) entry which is preliminary data.</text>
</comment>
<dbReference type="Proteomes" id="UP001558652">
    <property type="component" value="Unassembled WGS sequence"/>
</dbReference>
<gene>
    <name evidence="1" type="ORF">AAG570_010063</name>
</gene>
<accession>A0ABD0YLH4</accession>
<dbReference type="AlphaFoldDB" id="A0ABD0YLH4"/>
<protein>
    <submittedName>
        <fullName evidence="1">Uncharacterized protein</fullName>
    </submittedName>
</protein>
<evidence type="ECO:0000313" key="1">
    <source>
        <dbReference type="EMBL" id="KAL1132105.1"/>
    </source>
</evidence>
<reference evidence="1 2" key="1">
    <citation type="submission" date="2024-07" db="EMBL/GenBank/DDBJ databases">
        <title>Chromosome-level genome assembly of the water stick insect Ranatra chinensis (Heteroptera: Nepidae).</title>
        <authorList>
            <person name="Liu X."/>
        </authorList>
    </citation>
    <scope>NUCLEOTIDE SEQUENCE [LARGE SCALE GENOMIC DNA]</scope>
    <source>
        <strain evidence="1">Cailab_2021Rc</strain>
        <tissue evidence="1">Muscle</tissue>
    </source>
</reference>
<proteinExistence type="predicted"/>
<organism evidence="1 2">
    <name type="scientific">Ranatra chinensis</name>
    <dbReference type="NCBI Taxonomy" id="642074"/>
    <lineage>
        <taxon>Eukaryota</taxon>
        <taxon>Metazoa</taxon>
        <taxon>Ecdysozoa</taxon>
        <taxon>Arthropoda</taxon>
        <taxon>Hexapoda</taxon>
        <taxon>Insecta</taxon>
        <taxon>Pterygota</taxon>
        <taxon>Neoptera</taxon>
        <taxon>Paraneoptera</taxon>
        <taxon>Hemiptera</taxon>
        <taxon>Heteroptera</taxon>
        <taxon>Panheteroptera</taxon>
        <taxon>Nepomorpha</taxon>
        <taxon>Nepidae</taxon>
        <taxon>Ranatrinae</taxon>
        <taxon>Ranatra</taxon>
    </lineage>
</organism>
<name>A0ABD0YLH4_9HEMI</name>
<evidence type="ECO:0000313" key="2">
    <source>
        <dbReference type="Proteomes" id="UP001558652"/>
    </source>
</evidence>
<dbReference type="EMBL" id="JBFDAA010000005">
    <property type="protein sequence ID" value="KAL1132105.1"/>
    <property type="molecule type" value="Genomic_DNA"/>
</dbReference>
<keyword evidence="2" id="KW-1185">Reference proteome</keyword>
<sequence length="149" mass="16114">MDMIRLTYYLPQTITPTPKMSPFTVLATSALLFALVHLGASVNVNAKANVDVDADTSGADMLKEKVKEFLGKAQSELQKKCILEVAAKPVVKAKVLGLGLDLTKTLDLVKDKVADAVEDLTPDQKSSVKGKAVGWLKNKEQDLEECLSL</sequence>